<dbReference type="EMBL" id="CAJPDR010000783">
    <property type="protein sequence ID" value="CAF9942633.1"/>
    <property type="molecule type" value="Genomic_DNA"/>
</dbReference>
<comment type="caution">
    <text evidence="2">The sequence shown here is derived from an EMBL/GenBank/DDBJ whole genome shotgun (WGS) entry which is preliminary data.</text>
</comment>
<dbReference type="Proteomes" id="UP000664203">
    <property type="component" value="Unassembled WGS sequence"/>
</dbReference>
<evidence type="ECO:0000256" key="1">
    <source>
        <dbReference type="SAM" id="MobiDB-lite"/>
    </source>
</evidence>
<evidence type="ECO:0000313" key="3">
    <source>
        <dbReference type="Proteomes" id="UP000664203"/>
    </source>
</evidence>
<reference evidence="2" key="1">
    <citation type="submission" date="2021-03" db="EMBL/GenBank/DDBJ databases">
        <authorList>
            <person name="Tagirdzhanova G."/>
        </authorList>
    </citation>
    <scope>NUCLEOTIDE SEQUENCE</scope>
</reference>
<evidence type="ECO:0000313" key="2">
    <source>
        <dbReference type="EMBL" id="CAF9942633.1"/>
    </source>
</evidence>
<keyword evidence="3" id="KW-1185">Reference proteome</keyword>
<proteinExistence type="predicted"/>
<dbReference type="OrthoDB" id="4159838at2759"/>
<feature type="compositionally biased region" description="Polar residues" evidence="1">
    <location>
        <begin position="239"/>
        <end position="255"/>
    </location>
</feature>
<gene>
    <name evidence="2" type="ORF">ALECFALPRED_009869</name>
</gene>
<dbReference type="AlphaFoldDB" id="A0A8H3PJS2"/>
<name>A0A8H3PJS2_9LECA</name>
<feature type="region of interest" description="Disordered" evidence="1">
    <location>
        <begin position="916"/>
        <end position="944"/>
    </location>
</feature>
<organism evidence="2 3">
    <name type="scientific">Alectoria fallacina</name>
    <dbReference type="NCBI Taxonomy" id="1903189"/>
    <lineage>
        <taxon>Eukaryota</taxon>
        <taxon>Fungi</taxon>
        <taxon>Dikarya</taxon>
        <taxon>Ascomycota</taxon>
        <taxon>Pezizomycotina</taxon>
        <taxon>Lecanoromycetes</taxon>
        <taxon>OSLEUM clade</taxon>
        <taxon>Lecanoromycetidae</taxon>
        <taxon>Lecanorales</taxon>
        <taxon>Lecanorineae</taxon>
        <taxon>Parmeliaceae</taxon>
        <taxon>Alectoria</taxon>
    </lineage>
</organism>
<feature type="region of interest" description="Disordered" evidence="1">
    <location>
        <begin position="232"/>
        <end position="255"/>
    </location>
</feature>
<protein>
    <submittedName>
        <fullName evidence="2">Uncharacterized protein</fullName>
    </submittedName>
</protein>
<sequence>MGRHIAGPAMVQGKRRRHGLAYKMEIWFLSLQTIHKLSMLHIATTFTRFFNVPFHIITFWSEYSGQDFQDVSHNIHEHSLNYELRGIATEFATFATDSLVLEHLCDPEDSARAPWTSARCNRLLRPLSSKISLLRKATLCDPRQDERNSKIALSSSSSKDSIAVTKIDTESEISPRPWKKIKRTYSSRTKGQSFRESVDCNKDRPFEDARDAVIRLPLHLTAGQVVSSDEALAAKDGQSGVSSQRPPRAPCSTSKNLQILHNSQVLGSTRTTRPSSRRLIEGICKALEALLRATICEKTNENGGCRSLFSICLRQTPNYIVEEQRRTVDEHPEHETDVASEIYADLEALGSAPDGGWESLREVVRAHGVNLVGEAIQEGLIELALSRDMLNLCLGLAAYDEAECVVESMIAFVRSRSLSQMEKSVFFARDSQPVNKRVTPHRLRAIPLTDKTSLVADALKCYVLQTGRHGFMYRQTAVMLKDGILPVKWMSSKAMIECWNGVIRSITQQDDHAQSAALLLQTAISISFRRGFSNAKVSPQVHDLRLRACESSAAHPTLRSYNPGQAVDPFMESQPVGLGQDSARPDDIDNALQSTYSNILAVLSAFSILRLPKSTLDSSHSDLLSIEILRDMALEIRQALEVVHVTSNANRRWNLSVELLRQPLLSAGLVSIASRKASTAISQNEVLELATLASLASSRESLSNAGSFLGQVARCCDEAGSDNGFRFLQSMAQDLISIAASNIYDKPTQRLCIGIAHVAAFSFSENTGQPRHLDWALDVDSEIMRTVNDSPKVDVNKTPARAVMRNKCGYKWEEGICEWIAKTPASALQRPTAIEEVDDDNTDDKAPKLTLVQALPLLSGVSPCAADRRLPKAKRRRGERETSCDYRDIGTVKGSCGIFDSSEKLLFIRVSRRPQEVPRPQSLSKVNAGDDLDELSTPDSSQEKPIALREIPNLQSGVKRKIVGRKHTNKVIGSYKMNMPSTKMRRLDTEMFCPCTDDELGFP</sequence>
<accession>A0A8H3PJS2</accession>